<accession>A0A388SEV1</accession>
<keyword evidence="2" id="KW-1133">Transmembrane helix</keyword>
<evidence type="ECO:0000256" key="2">
    <source>
        <dbReference type="SAM" id="Phobius"/>
    </source>
</evidence>
<feature type="compositionally biased region" description="Gly residues" evidence="1">
    <location>
        <begin position="65"/>
        <end position="77"/>
    </location>
</feature>
<dbReference type="RefSeq" id="WP_116270230.1">
    <property type="nucleotide sequence ID" value="NZ_BGZJ01000001.1"/>
</dbReference>
<feature type="transmembrane region" description="Helical" evidence="2">
    <location>
        <begin position="198"/>
        <end position="220"/>
    </location>
</feature>
<dbReference type="InterPro" id="IPR008523">
    <property type="entry name" value="DUF805"/>
</dbReference>
<feature type="transmembrane region" description="Helical" evidence="2">
    <location>
        <begin position="226"/>
        <end position="248"/>
    </location>
</feature>
<accession>A0A401LNA9</accession>
<dbReference type="AlphaFoldDB" id="A0A388SEV1"/>
<dbReference type="GO" id="GO:0005886">
    <property type="term" value="C:plasma membrane"/>
    <property type="evidence" value="ECO:0007669"/>
    <property type="project" value="TreeGrafter"/>
</dbReference>
<keyword evidence="2" id="KW-0472">Membrane</keyword>
<feature type="transmembrane region" description="Helical" evidence="2">
    <location>
        <begin position="163"/>
        <end position="186"/>
    </location>
</feature>
<comment type="caution">
    <text evidence="3">The sequence shown here is derived from an EMBL/GenBank/DDBJ whole genome shotgun (WGS) entry which is preliminary data.</text>
</comment>
<feature type="compositionally biased region" description="Basic and acidic residues" evidence="1">
    <location>
        <begin position="52"/>
        <end position="62"/>
    </location>
</feature>
<evidence type="ECO:0008006" key="5">
    <source>
        <dbReference type="Google" id="ProtNLM"/>
    </source>
</evidence>
<feature type="region of interest" description="Disordered" evidence="1">
    <location>
        <begin position="1"/>
        <end position="109"/>
    </location>
</feature>
<sequence length="267" mass="29173">MENVDKTQEERDPVSAAESFSREKPAAPAADAAAAPSLKVEAGDGKTAPSIHLEEDASDALKTEAGGGNGLPPGGTAGSLTAVPEPEPKPERSNLPAELPKSSQQTPHPKGTLAQLWDLFWDTFQNRYWKFSGRANRTEFWTFFLGGLFVSSILNVLASQPFIGFFAALASAAWWIVTLVPTWTVAFRRLHDAGRSGWWITAPLIVMCALFILFPISLFFSFFTFVALGPVCFITGVLFVIVLIFCALPGERKANRWGEPPEDLRIF</sequence>
<dbReference type="OrthoDB" id="9812349at2"/>
<evidence type="ECO:0000313" key="4">
    <source>
        <dbReference type="Proteomes" id="UP000266091"/>
    </source>
</evidence>
<evidence type="ECO:0000313" key="3">
    <source>
        <dbReference type="EMBL" id="GBO93950.1"/>
    </source>
</evidence>
<feature type="compositionally biased region" description="Basic and acidic residues" evidence="1">
    <location>
        <begin position="1"/>
        <end position="13"/>
    </location>
</feature>
<feature type="compositionally biased region" description="Low complexity" evidence="1">
    <location>
        <begin position="26"/>
        <end position="36"/>
    </location>
</feature>
<dbReference type="EMBL" id="BGZJ01000001">
    <property type="protein sequence ID" value="GBO93950.1"/>
    <property type="molecule type" value="Genomic_DNA"/>
</dbReference>
<evidence type="ECO:0000256" key="1">
    <source>
        <dbReference type="SAM" id="MobiDB-lite"/>
    </source>
</evidence>
<dbReference type="Proteomes" id="UP000266091">
    <property type="component" value="Unassembled WGS sequence"/>
</dbReference>
<dbReference type="PANTHER" id="PTHR34980">
    <property type="entry name" value="INNER MEMBRANE PROTEIN-RELATED-RELATED"/>
    <property type="match status" value="1"/>
</dbReference>
<reference evidence="3 4" key="1">
    <citation type="journal article" date="2018" name="Int. J. Syst. Evol. Microbiol.">
        <title>Mesosutterella multiformis gen. nov., sp. nov., a member of the family Sutterellaceae and Sutterella megalosphaeroides sp. nov., isolated from human faeces.</title>
        <authorList>
            <person name="Sakamoto M."/>
            <person name="Ikeyama N."/>
            <person name="Kunihiro T."/>
            <person name="Iino T."/>
            <person name="Yuki M."/>
            <person name="Ohkuma M."/>
        </authorList>
    </citation>
    <scope>NUCLEOTIDE SEQUENCE [LARGE SCALE GENOMIC DNA]</scope>
    <source>
        <strain evidence="3 4">4NBBH2</strain>
    </source>
</reference>
<name>A0A388SEV1_9BURK</name>
<keyword evidence="4" id="KW-1185">Reference proteome</keyword>
<proteinExistence type="predicted"/>
<gene>
    <name evidence="3" type="ORF">MESMUL_13040</name>
</gene>
<dbReference type="Pfam" id="PF05656">
    <property type="entry name" value="DUF805"/>
    <property type="match status" value="1"/>
</dbReference>
<keyword evidence="2" id="KW-0812">Transmembrane</keyword>
<feature type="transmembrane region" description="Helical" evidence="2">
    <location>
        <begin position="140"/>
        <end position="157"/>
    </location>
</feature>
<dbReference type="PANTHER" id="PTHR34980:SF2">
    <property type="entry name" value="INNER MEMBRANE PROTEIN YHAH-RELATED"/>
    <property type="match status" value="1"/>
</dbReference>
<protein>
    <recommendedName>
        <fullName evidence="5">DUF805 domain-containing protein</fullName>
    </recommendedName>
</protein>
<organism evidence="3 4">
    <name type="scientific">Mesosutterella multiformis</name>
    <dbReference type="NCBI Taxonomy" id="2259133"/>
    <lineage>
        <taxon>Bacteria</taxon>
        <taxon>Pseudomonadati</taxon>
        <taxon>Pseudomonadota</taxon>
        <taxon>Betaproteobacteria</taxon>
        <taxon>Burkholderiales</taxon>
        <taxon>Sutterellaceae</taxon>
        <taxon>Mesosutterella</taxon>
    </lineage>
</organism>